<evidence type="ECO:0000256" key="1">
    <source>
        <dbReference type="SAM" id="MobiDB-lite"/>
    </source>
</evidence>
<feature type="compositionally biased region" description="Basic and acidic residues" evidence="1">
    <location>
        <begin position="64"/>
        <end position="75"/>
    </location>
</feature>
<protein>
    <submittedName>
        <fullName evidence="2">Uncharacterized protein</fullName>
    </submittedName>
</protein>
<evidence type="ECO:0000313" key="3">
    <source>
        <dbReference type="Proteomes" id="UP000026961"/>
    </source>
</evidence>
<reference evidence="2" key="1">
    <citation type="submission" date="2015-04" db="UniProtKB">
        <authorList>
            <consortium name="EnsemblPlants"/>
        </authorList>
    </citation>
    <scope>IDENTIFICATION</scope>
</reference>
<keyword evidence="3" id="KW-1185">Reference proteome</keyword>
<feature type="region of interest" description="Disordered" evidence="1">
    <location>
        <begin position="435"/>
        <end position="464"/>
    </location>
</feature>
<feature type="compositionally biased region" description="Polar residues" evidence="1">
    <location>
        <begin position="448"/>
        <end position="460"/>
    </location>
</feature>
<dbReference type="Proteomes" id="UP000026961">
    <property type="component" value="Chromosome 4"/>
</dbReference>
<feature type="region of interest" description="Disordered" evidence="1">
    <location>
        <begin position="1"/>
        <end position="75"/>
    </location>
</feature>
<proteinExistence type="predicted"/>
<accession>A0A0D9ZH79</accession>
<organism evidence="2">
    <name type="scientific">Oryza glumipatula</name>
    <dbReference type="NCBI Taxonomy" id="40148"/>
    <lineage>
        <taxon>Eukaryota</taxon>
        <taxon>Viridiplantae</taxon>
        <taxon>Streptophyta</taxon>
        <taxon>Embryophyta</taxon>
        <taxon>Tracheophyta</taxon>
        <taxon>Spermatophyta</taxon>
        <taxon>Magnoliopsida</taxon>
        <taxon>Liliopsida</taxon>
        <taxon>Poales</taxon>
        <taxon>Poaceae</taxon>
        <taxon>BOP clade</taxon>
        <taxon>Oryzoideae</taxon>
        <taxon>Oryzeae</taxon>
        <taxon>Oryzinae</taxon>
        <taxon>Oryza</taxon>
    </lineage>
</organism>
<feature type="compositionally biased region" description="Gly residues" evidence="1">
    <location>
        <begin position="1"/>
        <end position="12"/>
    </location>
</feature>
<sequence length="491" mass="48162">MTRLAGEGGGGGGRRRWGLTSRRGDAGGGEGGEGDEEGLRRREAADSGGGREADVDGGALAGEKAARKGEGDEGVEKATALEGEQTPGQINKLLNERLDSWDKLVAIIGFADGGDIGERYQSLVRSYSFSKTISSKNVGIGYLICAARPTPGLVSLFAKTGTARRKGRVTSVSLSPSSFRSYAVVARSAMDRNHRQGFGAGGNGGNGGFARGFHLGFGVGNQHGGAPGGRGRGRGRGRPTGRPGPRHEFSHGGGWNNFGGGHGWSSGFGLNAGPTSGGFNGVGFPAPFGSVACPDGGGVSAGKFGVAPGPSAFPAASGGVFPVGSLPTGGVPSGGLQMDGGGLPSGGLSAVMPTAGGAHAGGASGGELKAAFHMPVVVPGSGLAGDGSSGLVSVSGIVSSSGVLGASSAAAAGQVSSLKIAESGKGIAQHNWQKVDGGGSQARGSGAMVSNTSSGPTARSSAGGFVPSGGVFGTELTVWMDQIPEHAMFEG</sequence>
<evidence type="ECO:0000313" key="2">
    <source>
        <dbReference type="EnsemblPlants" id="OGLUM04G02780.1"/>
    </source>
</evidence>
<reference evidence="2" key="2">
    <citation type="submission" date="2018-05" db="EMBL/GenBank/DDBJ databases">
        <title>OgluRS3 (Oryza glumaepatula Reference Sequence Version 3).</title>
        <authorList>
            <person name="Zhang J."/>
            <person name="Kudrna D."/>
            <person name="Lee S."/>
            <person name="Talag J."/>
            <person name="Welchert J."/>
            <person name="Wing R.A."/>
        </authorList>
    </citation>
    <scope>NUCLEOTIDE SEQUENCE [LARGE SCALE GENOMIC DNA]</scope>
</reference>
<feature type="region of interest" description="Disordered" evidence="1">
    <location>
        <begin position="220"/>
        <end position="251"/>
    </location>
</feature>
<dbReference type="Gramene" id="OGLUM04G02780.1">
    <property type="protein sequence ID" value="OGLUM04G02780.1"/>
    <property type="gene ID" value="OGLUM04G02780"/>
</dbReference>
<name>A0A0D9ZH79_9ORYZ</name>
<feature type="compositionally biased region" description="Gly residues" evidence="1">
    <location>
        <begin position="220"/>
        <end position="230"/>
    </location>
</feature>
<dbReference type="HOGENOM" id="CLU_555965_0_0_1"/>
<dbReference type="AlphaFoldDB" id="A0A0D9ZH79"/>
<feature type="compositionally biased region" description="Basic and acidic residues" evidence="1">
    <location>
        <begin position="37"/>
        <end position="54"/>
    </location>
</feature>
<dbReference type="EnsemblPlants" id="OGLUM04G02780.1">
    <property type="protein sequence ID" value="OGLUM04G02780.1"/>
    <property type="gene ID" value="OGLUM04G02780"/>
</dbReference>